<dbReference type="EMBL" id="BPLR01013104">
    <property type="protein sequence ID" value="GIY58763.1"/>
    <property type="molecule type" value="Genomic_DNA"/>
</dbReference>
<protein>
    <submittedName>
        <fullName evidence="1">Uncharacterized protein</fullName>
    </submittedName>
</protein>
<organism evidence="1 2">
    <name type="scientific">Caerostris extrusa</name>
    <name type="common">Bark spider</name>
    <name type="synonym">Caerostris bankana</name>
    <dbReference type="NCBI Taxonomy" id="172846"/>
    <lineage>
        <taxon>Eukaryota</taxon>
        <taxon>Metazoa</taxon>
        <taxon>Ecdysozoa</taxon>
        <taxon>Arthropoda</taxon>
        <taxon>Chelicerata</taxon>
        <taxon>Arachnida</taxon>
        <taxon>Araneae</taxon>
        <taxon>Araneomorphae</taxon>
        <taxon>Entelegynae</taxon>
        <taxon>Araneoidea</taxon>
        <taxon>Araneidae</taxon>
        <taxon>Caerostris</taxon>
    </lineage>
</organism>
<keyword evidence="2" id="KW-1185">Reference proteome</keyword>
<evidence type="ECO:0000313" key="1">
    <source>
        <dbReference type="EMBL" id="GIY58763.1"/>
    </source>
</evidence>
<reference evidence="1 2" key="1">
    <citation type="submission" date="2021-06" db="EMBL/GenBank/DDBJ databases">
        <title>Caerostris extrusa draft genome.</title>
        <authorList>
            <person name="Kono N."/>
            <person name="Arakawa K."/>
        </authorList>
    </citation>
    <scope>NUCLEOTIDE SEQUENCE [LARGE SCALE GENOMIC DNA]</scope>
</reference>
<comment type="caution">
    <text evidence="1">The sequence shown here is derived from an EMBL/GenBank/DDBJ whole genome shotgun (WGS) entry which is preliminary data.</text>
</comment>
<sequence length="81" mass="9310">SRSHGPSKVLTLLYNTKRIEFHFDQSHFNGVDENVFWEDIQVQCLVFAGCIGENSEESNRISIRGDKHTLLHLPKQCAHCK</sequence>
<dbReference type="Proteomes" id="UP001054945">
    <property type="component" value="Unassembled WGS sequence"/>
</dbReference>
<dbReference type="AlphaFoldDB" id="A0AAV4ULV9"/>
<accession>A0AAV4ULV9</accession>
<evidence type="ECO:0000313" key="2">
    <source>
        <dbReference type="Proteomes" id="UP001054945"/>
    </source>
</evidence>
<name>A0AAV4ULV9_CAEEX</name>
<feature type="non-terminal residue" evidence="1">
    <location>
        <position position="1"/>
    </location>
</feature>
<proteinExistence type="predicted"/>
<gene>
    <name evidence="1" type="ORF">CEXT_169891</name>
</gene>